<dbReference type="PANTHER" id="PTHR24119:SF0">
    <property type="entry name" value="ACYL-COA-BINDING DOMAIN-CONTAINING PROTEIN 6"/>
    <property type="match status" value="1"/>
</dbReference>
<accession>A0A1J1H5M2</accession>
<evidence type="ECO:0000256" key="2">
    <source>
        <dbReference type="ARBA" id="ARBA00023043"/>
    </source>
</evidence>
<dbReference type="GeneID" id="39736170"/>
<dbReference type="RefSeq" id="XP_028533063.1">
    <property type="nucleotide sequence ID" value="XM_028676589.1"/>
</dbReference>
<organism evidence="7 8">
    <name type="scientific">Plasmodium relictum</name>
    <dbReference type="NCBI Taxonomy" id="85471"/>
    <lineage>
        <taxon>Eukaryota</taxon>
        <taxon>Sar</taxon>
        <taxon>Alveolata</taxon>
        <taxon>Apicomplexa</taxon>
        <taxon>Aconoidasida</taxon>
        <taxon>Haemosporida</taxon>
        <taxon>Plasmodiidae</taxon>
        <taxon>Plasmodium</taxon>
        <taxon>Plasmodium (Haemamoeba)</taxon>
    </lineage>
</organism>
<dbReference type="PRINTS" id="PR01415">
    <property type="entry name" value="ANKYRIN"/>
</dbReference>
<evidence type="ECO:0000256" key="4">
    <source>
        <dbReference type="PROSITE-ProRule" id="PRU00023"/>
    </source>
</evidence>
<keyword evidence="3" id="KW-0446">Lipid-binding</keyword>
<dbReference type="Proteomes" id="UP000220158">
    <property type="component" value="Chromosome 9"/>
</dbReference>
<dbReference type="VEuPathDB" id="PlasmoDB:PRELSG_0915800"/>
<keyword evidence="5" id="KW-0472">Membrane</keyword>
<evidence type="ECO:0000256" key="5">
    <source>
        <dbReference type="SAM" id="Phobius"/>
    </source>
</evidence>
<dbReference type="InterPro" id="IPR035984">
    <property type="entry name" value="Acyl-CoA-binding_sf"/>
</dbReference>
<dbReference type="InterPro" id="IPR002110">
    <property type="entry name" value="Ankyrin_rpt"/>
</dbReference>
<keyword evidence="5" id="KW-0812">Transmembrane</keyword>
<evidence type="ECO:0000256" key="3">
    <source>
        <dbReference type="ARBA" id="ARBA00023121"/>
    </source>
</evidence>
<dbReference type="PROSITE" id="PS50297">
    <property type="entry name" value="ANK_REP_REGION"/>
    <property type="match status" value="2"/>
</dbReference>
<dbReference type="GO" id="GO:0000062">
    <property type="term" value="F:fatty-acyl-CoA binding"/>
    <property type="evidence" value="ECO:0007669"/>
    <property type="project" value="InterPro"/>
</dbReference>
<dbReference type="PANTHER" id="PTHR24119">
    <property type="entry name" value="ACYL-COA-BINDING DOMAIN-CONTAINING PROTEIN 6"/>
    <property type="match status" value="1"/>
</dbReference>
<dbReference type="PROSITE" id="PS50088">
    <property type="entry name" value="ANK_REPEAT"/>
    <property type="match status" value="2"/>
</dbReference>
<dbReference type="KEGG" id="prel:PRELSG_0915800"/>
<gene>
    <name evidence="7" type="ORF">PRELSG_0915800</name>
</gene>
<dbReference type="Gene3D" id="1.20.80.10">
    <property type="match status" value="1"/>
</dbReference>
<dbReference type="SMART" id="SM00248">
    <property type="entry name" value="ANK"/>
    <property type="match status" value="2"/>
</dbReference>
<proteinExistence type="predicted"/>
<dbReference type="InterPro" id="IPR014352">
    <property type="entry name" value="FERM/acyl-CoA-bd_prot_sf"/>
</dbReference>
<dbReference type="OMA" id="TMSKMKP"/>
<evidence type="ECO:0000313" key="8">
    <source>
        <dbReference type="Proteomes" id="UP000220158"/>
    </source>
</evidence>
<evidence type="ECO:0000256" key="1">
    <source>
        <dbReference type="ARBA" id="ARBA00022737"/>
    </source>
</evidence>
<dbReference type="SUPFAM" id="SSF47027">
    <property type="entry name" value="Acyl-CoA binding protein"/>
    <property type="match status" value="1"/>
</dbReference>
<dbReference type="SUPFAM" id="SSF48403">
    <property type="entry name" value="Ankyrin repeat"/>
    <property type="match status" value="1"/>
</dbReference>
<evidence type="ECO:0000313" key="7">
    <source>
        <dbReference type="EMBL" id="CRH00058.1"/>
    </source>
</evidence>
<dbReference type="Gene3D" id="1.25.40.20">
    <property type="entry name" value="Ankyrin repeat-containing domain"/>
    <property type="match status" value="1"/>
</dbReference>
<keyword evidence="8" id="KW-1185">Reference proteome</keyword>
<dbReference type="PROSITE" id="PS51228">
    <property type="entry name" value="ACB_2"/>
    <property type="match status" value="1"/>
</dbReference>
<feature type="transmembrane region" description="Helical" evidence="5">
    <location>
        <begin position="6"/>
        <end position="24"/>
    </location>
</feature>
<dbReference type="EMBL" id="LN835304">
    <property type="protein sequence ID" value="CRH00058.1"/>
    <property type="molecule type" value="Genomic_DNA"/>
</dbReference>
<dbReference type="OrthoDB" id="194358at2759"/>
<dbReference type="InterPro" id="IPR036770">
    <property type="entry name" value="Ankyrin_rpt-contain_sf"/>
</dbReference>
<keyword evidence="5" id="KW-1133">Transmembrane helix</keyword>
<protein>
    <submittedName>
        <fullName evidence="7">Acyl-CoA-binding protein, putative</fullName>
    </submittedName>
</protein>
<name>A0A1J1H5M2_PLARL</name>
<dbReference type="Pfam" id="PF12796">
    <property type="entry name" value="Ank_2"/>
    <property type="match status" value="1"/>
</dbReference>
<sequence>MLKNLNRPVLFLNVVYAVAVIYLVNKYRKKIRLLDILYNLKNWLFSTPFIFSRKYKKVKLPILDKNVVINISDEELEEKFIQTCKAVKLYKNKLKFEEWIYLYGLYKQIIMGNIKLNNDEGECNNNNENNNNQINESKLNKNDYIENEKINSWKNCYNINKKVCKFLYVEFFNKLFPNAIENLNNNLSFEFSKSVSKMKSLKENNYNKENADDSNNSLCDILCENVVSANIEYVKKTLDSYPYLTSQKNSDGLTALHYACDRGHLEIAKLLVEKGADINIEDSYGDTALHIAAYSDKTEIINYLISIGADINKKNSDGLTVDSILNQK</sequence>
<feature type="repeat" description="ANK" evidence="4">
    <location>
        <begin position="284"/>
        <end position="316"/>
    </location>
</feature>
<dbReference type="InterPro" id="IPR000582">
    <property type="entry name" value="Acyl-CoA-binding_protein"/>
</dbReference>
<feature type="repeat" description="ANK" evidence="4">
    <location>
        <begin position="251"/>
        <end position="283"/>
    </location>
</feature>
<dbReference type="Pfam" id="PF00887">
    <property type="entry name" value="ACBP"/>
    <property type="match status" value="1"/>
</dbReference>
<dbReference type="AlphaFoldDB" id="A0A1J1H5M2"/>
<keyword evidence="1" id="KW-0677">Repeat</keyword>
<evidence type="ECO:0000259" key="6">
    <source>
        <dbReference type="PROSITE" id="PS51228"/>
    </source>
</evidence>
<reference evidence="7 8" key="1">
    <citation type="submission" date="2015-04" db="EMBL/GenBank/DDBJ databases">
        <authorList>
            <consortium name="Pathogen Informatics"/>
        </authorList>
    </citation>
    <scope>NUCLEOTIDE SEQUENCE [LARGE SCALE GENOMIC DNA]</scope>
    <source>
        <strain evidence="7 8">SGS1</strain>
    </source>
</reference>
<keyword evidence="2 4" id="KW-0040">ANK repeat</keyword>
<feature type="domain" description="ACB" evidence="6">
    <location>
        <begin position="76"/>
        <end position="181"/>
    </location>
</feature>